<evidence type="ECO:0000313" key="7">
    <source>
        <dbReference type="Proteomes" id="UP000193067"/>
    </source>
</evidence>
<dbReference type="OrthoDB" id="7668193at2759"/>
<evidence type="ECO:0000256" key="2">
    <source>
        <dbReference type="ARBA" id="ARBA00022737"/>
    </source>
</evidence>
<proteinExistence type="inferred from homology"/>
<dbReference type="PANTHER" id="PTHR19854:SF1">
    <property type="entry name" value="GUANINE NUCLEOTIDE-BINDING PROTEIN SUBUNIT BETA-LIKE PROTEIN 1"/>
    <property type="match status" value="1"/>
</dbReference>
<keyword evidence="7" id="KW-1185">Reference proteome</keyword>
<evidence type="ECO:0000256" key="3">
    <source>
        <dbReference type="ARBA" id="ARBA00037931"/>
    </source>
</evidence>
<dbReference type="InterPro" id="IPR001680">
    <property type="entry name" value="WD40_rpt"/>
</dbReference>
<keyword evidence="2" id="KW-0677">Repeat</keyword>
<dbReference type="PANTHER" id="PTHR19854">
    <property type="entry name" value="TRANSDUCIN BETA-LIKE 3"/>
    <property type="match status" value="1"/>
</dbReference>
<dbReference type="SUPFAM" id="SSF50978">
    <property type="entry name" value="WD40 repeat-like"/>
    <property type="match status" value="1"/>
</dbReference>
<feature type="compositionally biased region" description="Acidic residues" evidence="5">
    <location>
        <begin position="365"/>
        <end position="374"/>
    </location>
</feature>
<keyword evidence="1" id="KW-0853">WD repeat</keyword>
<dbReference type="Gene3D" id="2.130.10.10">
    <property type="entry name" value="YVTN repeat-like/Quinoprotein amine dehydrogenase"/>
    <property type="match status" value="2"/>
</dbReference>
<dbReference type="InterPro" id="IPR015943">
    <property type="entry name" value="WD40/YVTN_repeat-like_dom_sf"/>
</dbReference>
<evidence type="ECO:0000256" key="5">
    <source>
        <dbReference type="SAM" id="MobiDB-lite"/>
    </source>
</evidence>
<organism evidence="6 7">
    <name type="scientific">Trametes coccinea (strain BRFM310)</name>
    <name type="common">Pycnoporus coccineus</name>
    <dbReference type="NCBI Taxonomy" id="1353009"/>
    <lineage>
        <taxon>Eukaryota</taxon>
        <taxon>Fungi</taxon>
        <taxon>Dikarya</taxon>
        <taxon>Basidiomycota</taxon>
        <taxon>Agaricomycotina</taxon>
        <taxon>Agaricomycetes</taxon>
        <taxon>Polyporales</taxon>
        <taxon>Polyporaceae</taxon>
        <taxon>Trametes</taxon>
    </lineage>
</organism>
<dbReference type="Proteomes" id="UP000193067">
    <property type="component" value="Unassembled WGS sequence"/>
</dbReference>
<evidence type="ECO:0000256" key="4">
    <source>
        <dbReference type="ARBA" id="ARBA00040563"/>
    </source>
</evidence>
<dbReference type="SMART" id="SM00320">
    <property type="entry name" value="WD40"/>
    <property type="match status" value="5"/>
</dbReference>
<dbReference type="STRING" id="1353009.A0A1Y2J2I9"/>
<protein>
    <recommendedName>
        <fullName evidence="4">ASTRA-associated protein 1</fullName>
    </recommendedName>
</protein>
<dbReference type="InterPro" id="IPR036322">
    <property type="entry name" value="WD40_repeat_dom_sf"/>
</dbReference>
<dbReference type="EMBL" id="KZ084090">
    <property type="protein sequence ID" value="OSD06412.1"/>
    <property type="molecule type" value="Genomic_DNA"/>
</dbReference>
<gene>
    <name evidence="6" type="ORF">PYCCODRAFT_1474569</name>
</gene>
<dbReference type="Pfam" id="PF00400">
    <property type="entry name" value="WD40"/>
    <property type="match status" value="1"/>
</dbReference>
<evidence type="ECO:0000256" key="1">
    <source>
        <dbReference type="ARBA" id="ARBA00022574"/>
    </source>
</evidence>
<reference evidence="6 7" key="1">
    <citation type="journal article" date="2015" name="Biotechnol. Biofuels">
        <title>Enhanced degradation of softwood versus hardwood by the white-rot fungus Pycnoporus coccineus.</title>
        <authorList>
            <person name="Couturier M."/>
            <person name="Navarro D."/>
            <person name="Chevret D."/>
            <person name="Henrissat B."/>
            <person name="Piumi F."/>
            <person name="Ruiz-Duenas F.J."/>
            <person name="Martinez A.T."/>
            <person name="Grigoriev I.V."/>
            <person name="Riley R."/>
            <person name="Lipzen A."/>
            <person name="Berrin J.G."/>
            <person name="Master E.R."/>
            <person name="Rosso M.N."/>
        </authorList>
    </citation>
    <scope>NUCLEOTIDE SEQUENCE [LARGE SCALE GENOMIC DNA]</scope>
    <source>
        <strain evidence="6 7">BRFM310</strain>
    </source>
</reference>
<comment type="similarity">
    <text evidence="3">Belongs to the WD repeat ASA1 family.</text>
</comment>
<evidence type="ECO:0000313" key="6">
    <source>
        <dbReference type="EMBL" id="OSD06412.1"/>
    </source>
</evidence>
<accession>A0A1Y2J2I9</accession>
<sequence length="405" mass="44243">MSPPPPPTPKHLIRSHATQVNVVYISDDNERVYSGDLSGTVVITSTRSLRAIASWKAHSEGLLGVQEWAGRIITHGRDNKLHVWEGVREPERTLGGSAALPGLQTPALCCSLDVNALNYCRFSLLPLPEAARTEERQALVAVPNLVESAHGDIWTLPGKQRLHAAIGKGGQDTPAADGRGVLNARGIIMSMHLSSVPHPHAADRARLRLLCGYENGSVTMWGYVRDDKEISIEGIGWEALWTVRLHVESVMAMAVSPDGSFALSVSADHLIGRYNLSEAESAAEPKDACTVSRTKHPGNGSIAIKDDCRVCAVGGWDGRIRLYSTKSFRPLGTLAYHKKNCQSLAFAHPQLRPRANSPVEQSGDRDDDDEDNMTEQEKKERTRWLISGGQDSRVAIWSLMEFGKA</sequence>
<feature type="region of interest" description="Disordered" evidence="5">
    <location>
        <begin position="347"/>
        <end position="385"/>
    </location>
</feature>
<dbReference type="AlphaFoldDB" id="A0A1Y2J2I9"/>
<name>A0A1Y2J2I9_TRAC3</name>